<gene>
    <name evidence="3" type="ORF">VV02_20065</name>
</gene>
<evidence type="ECO:0000313" key="3">
    <source>
        <dbReference type="EMBL" id="AKU17602.1"/>
    </source>
</evidence>
<evidence type="ECO:0000313" key="4">
    <source>
        <dbReference type="Proteomes" id="UP000066480"/>
    </source>
</evidence>
<dbReference type="AlphaFoldDB" id="A0A0K1JLK9"/>
<reference evidence="3 4" key="1">
    <citation type="submission" date="2015-03" db="EMBL/GenBank/DDBJ databases">
        <title>Luteipulveratus halotolerans sp. nov., a novel actinobacterium (Dermacoccaceae) from Sarawak, Malaysia.</title>
        <authorList>
            <person name="Juboi H."/>
            <person name="Basik A."/>
            <person name="Shamsul S.S."/>
            <person name="Arnold P."/>
            <person name="Schmitt E.K."/>
            <person name="Sanglier J.-J."/>
            <person name="Yeo T."/>
        </authorList>
    </citation>
    <scope>NUCLEOTIDE SEQUENCE [LARGE SCALE GENOMIC DNA]</scope>
    <source>
        <strain evidence="3 4">MN07-A0370</strain>
    </source>
</reference>
<dbReference type="RefSeq" id="WP_052594396.1">
    <property type="nucleotide sequence ID" value="NZ_CP011112.1"/>
</dbReference>
<name>A0A0K1JLK9_9MICO</name>
<dbReference type="EMBL" id="CP011112">
    <property type="protein sequence ID" value="AKU17602.1"/>
    <property type="molecule type" value="Genomic_DNA"/>
</dbReference>
<dbReference type="STRING" id="571913.VV02_20065"/>
<dbReference type="OrthoDB" id="9811177at2"/>
<dbReference type="InterPro" id="IPR053136">
    <property type="entry name" value="UTP_pyrophosphatase-like"/>
</dbReference>
<dbReference type="Proteomes" id="UP000066480">
    <property type="component" value="Chromosome"/>
</dbReference>
<dbReference type="InterPro" id="IPR002725">
    <property type="entry name" value="YgjP-like_metallopeptidase"/>
</dbReference>
<organism evidence="3 4">
    <name type="scientific">Luteipulveratus mongoliensis</name>
    <dbReference type="NCBI Taxonomy" id="571913"/>
    <lineage>
        <taxon>Bacteria</taxon>
        <taxon>Bacillati</taxon>
        <taxon>Actinomycetota</taxon>
        <taxon>Actinomycetes</taxon>
        <taxon>Micrococcales</taxon>
        <taxon>Dermacoccaceae</taxon>
        <taxon>Luteipulveratus</taxon>
    </lineage>
</organism>
<protein>
    <submittedName>
        <fullName evidence="3">Metal-dependent hydrolase</fullName>
    </submittedName>
</protein>
<sequence length="193" mass="21387">MGEQPLTIGSAAEPVVEIRRSARRRRTVSAYRDGDRIVVLVPARLTKTQERTLVAEMVDKVQARDRRLRPSDAQLAARGQDLSARYLGGLARPTSVRWVDNQRSRWGSCTPLDGTIRLSSRLQGMPEWVVDYVLLHELAHLLQPGHGKSFWTLLSGYPHLERARGFLEGVAHTDGSGESVADDEPDVEDAPAG</sequence>
<dbReference type="Gene3D" id="3.30.2010.10">
    <property type="entry name" value="Metalloproteases ('zincins'), catalytic domain"/>
    <property type="match status" value="1"/>
</dbReference>
<dbReference type="KEGG" id="lmoi:VV02_20065"/>
<feature type="compositionally biased region" description="Acidic residues" evidence="1">
    <location>
        <begin position="180"/>
        <end position="193"/>
    </location>
</feature>
<dbReference type="PATRIC" id="fig|571913.6.peg.4065"/>
<proteinExistence type="predicted"/>
<keyword evidence="3" id="KW-0378">Hydrolase</keyword>
<evidence type="ECO:0000256" key="1">
    <source>
        <dbReference type="SAM" id="MobiDB-lite"/>
    </source>
</evidence>
<feature type="region of interest" description="Disordered" evidence="1">
    <location>
        <begin position="171"/>
        <end position="193"/>
    </location>
</feature>
<feature type="domain" description="YgjP-like metallopeptidase" evidence="2">
    <location>
        <begin position="92"/>
        <end position="158"/>
    </location>
</feature>
<dbReference type="PANTHER" id="PTHR30399">
    <property type="entry name" value="UNCHARACTERIZED PROTEIN YGJP"/>
    <property type="match status" value="1"/>
</dbReference>
<dbReference type="GO" id="GO:0016787">
    <property type="term" value="F:hydrolase activity"/>
    <property type="evidence" value="ECO:0007669"/>
    <property type="project" value="UniProtKB-KW"/>
</dbReference>
<dbReference type="CDD" id="cd07344">
    <property type="entry name" value="M48_yhfN_like"/>
    <property type="match status" value="1"/>
</dbReference>
<accession>A0A0K1JLK9</accession>
<dbReference type="Pfam" id="PF01863">
    <property type="entry name" value="YgjP-like"/>
    <property type="match status" value="1"/>
</dbReference>
<evidence type="ECO:0000259" key="2">
    <source>
        <dbReference type="Pfam" id="PF01863"/>
    </source>
</evidence>
<keyword evidence="4" id="KW-1185">Reference proteome</keyword>
<dbReference type="PANTHER" id="PTHR30399:SF1">
    <property type="entry name" value="UTP PYROPHOSPHATASE"/>
    <property type="match status" value="1"/>
</dbReference>